<dbReference type="AlphaFoldDB" id="A0A418M0J8"/>
<keyword evidence="6 8" id="KW-0472">Membrane</keyword>
<dbReference type="InterPro" id="IPR012910">
    <property type="entry name" value="Plug_dom"/>
</dbReference>
<sequence length="784" mass="85722">MLRFFFLCVFLSIHCTLFAQSEQPALRGTILDASGQPVAAVNVSLSGTRYGTLTDAQGNFQLAAPAGTYTLSVSGVGYEAVRQSVTLRAGETASLNLTTRASESSLDEVVVTASRRAETINEVPSAITIVNKRQIAEQTAMNADITNVLQYTVPGLAPATYRTSNTGQTLRGRQVLVLVDGVPQSTPLRNGGRDLRLIDPSALERIEVIKGATSIYGNGADGGIINYITKRPETAKAFTSQTWAGLTSGLSSLDQTQGFRLSQQFTGKTGKVDYVLNGTFERTGLLRDANGEVLSPFYSPGQMNNYNVLAKAGYTLTDRQRLEVMYNYYASRSDLNYVEKVGVYGKTPSIGVPAIETAPGTPQGTPYNHNVTLRYNYSRIVGGTDAEVIVYGQSFRTVYGYDAQYFENGGQSNIVSNKKGVRLNIQSPYRLGSALSGELLYGVDLLSDQTAQKLQDGRFWTPDMNMRNLAPYAQLKLDILNNLVLKAGARFENIRVDVSDFTTIRTYNTATQKFDGGVAVQGGTLNYNAFVGNVGLRYNGLRAFQPFVSFSQSFSINELGRILRTSQKSIVSQLPTDPILVNNYEAGAIGDLGRYVHYDLALFRSTSELGASYRQLPSGVFEVVRSPENVWGYELAIDVRPLSFLTVGGAYAYVEGKTDGNNNGDYETYLGGDRIMAPKTTAYVRVSPGSRWNLTVNALRSSARSRFQPNARGLYTYGQGPVTPYTVVNLTGGYAINRNLNLTLGIENLLNRDYYPPISQWAARDADYIKAPGSRFSLTANYRF</sequence>
<dbReference type="SUPFAM" id="SSF56935">
    <property type="entry name" value="Porins"/>
    <property type="match status" value="1"/>
</dbReference>
<keyword evidence="5 9" id="KW-0798">TonB box</keyword>
<dbReference type="GO" id="GO:0015344">
    <property type="term" value="F:siderophore uptake transmembrane transporter activity"/>
    <property type="evidence" value="ECO:0007669"/>
    <property type="project" value="TreeGrafter"/>
</dbReference>
<proteinExistence type="inferred from homology"/>
<dbReference type="InterPro" id="IPR000531">
    <property type="entry name" value="Beta-barrel_TonB"/>
</dbReference>
<dbReference type="PANTHER" id="PTHR30069:SF42">
    <property type="entry name" value="FERRIC AEROBACTIN RECEPTOR"/>
    <property type="match status" value="1"/>
</dbReference>
<keyword evidence="7 8" id="KW-0998">Cell outer membrane</keyword>
<dbReference type="PANTHER" id="PTHR30069">
    <property type="entry name" value="TONB-DEPENDENT OUTER MEMBRANE RECEPTOR"/>
    <property type="match status" value="1"/>
</dbReference>
<comment type="subcellular location">
    <subcellularLocation>
        <location evidence="1 8">Cell outer membrane</location>
        <topology evidence="1 8">Multi-pass membrane protein</topology>
    </subcellularLocation>
</comment>
<dbReference type="EMBL" id="QXED01000009">
    <property type="protein sequence ID" value="RIV19063.1"/>
    <property type="molecule type" value="Genomic_DNA"/>
</dbReference>
<comment type="similarity">
    <text evidence="8 9">Belongs to the TonB-dependent receptor family.</text>
</comment>
<organism evidence="13 14">
    <name type="scientific">Fibrisoma montanum</name>
    <dbReference type="NCBI Taxonomy" id="2305895"/>
    <lineage>
        <taxon>Bacteria</taxon>
        <taxon>Pseudomonadati</taxon>
        <taxon>Bacteroidota</taxon>
        <taxon>Cytophagia</taxon>
        <taxon>Cytophagales</taxon>
        <taxon>Spirosomataceae</taxon>
        <taxon>Fibrisoma</taxon>
    </lineage>
</organism>
<evidence type="ECO:0000259" key="11">
    <source>
        <dbReference type="Pfam" id="PF00593"/>
    </source>
</evidence>
<protein>
    <submittedName>
        <fullName evidence="13">PEGA domain-containing protein</fullName>
    </submittedName>
</protein>
<dbReference type="GO" id="GO:0030246">
    <property type="term" value="F:carbohydrate binding"/>
    <property type="evidence" value="ECO:0007669"/>
    <property type="project" value="InterPro"/>
</dbReference>
<reference evidence="13 14" key="1">
    <citation type="submission" date="2018-08" db="EMBL/GenBank/DDBJ databases">
        <title>Fibrisoma montanum sp. nov., isolated from Danxia mountain soil.</title>
        <authorList>
            <person name="Huang Y."/>
        </authorList>
    </citation>
    <scope>NUCLEOTIDE SEQUENCE [LARGE SCALE GENOMIC DNA]</scope>
    <source>
        <strain evidence="13 14">HYT19</strain>
    </source>
</reference>
<keyword evidence="4 8" id="KW-0812">Transmembrane</keyword>
<dbReference type="Gene3D" id="2.170.130.10">
    <property type="entry name" value="TonB-dependent receptor, plug domain"/>
    <property type="match status" value="1"/>
</dbReference>
<evidence type="ECO:0000256" key="9">
    <source>
        <dbReference type="RuleBase" id="RU003357"/>
    </source>
</evidence>
<feature type="chain" id="PRO_5019151715" evidence="10">
    <location>
        <begin position="20"/>
        <end position="784"/>
    </location>
</feature>
<keyword evidence="3 8" id="KW-1134">Transmembrane beta strand</keyword>
<gene>
    <name evidence="13" type="ORF">DYU11_26580</name>
</gene>
<keyword evidence="10" id="KW-0732">Signal</keyword>
<dbReference type="SUPFAM" id="SSF49452">
    <property type="entry name" value="Starch-binding domain-like"/>
    <property type="match status" value="1"/>
</dbReference>
<dbReference type="PROSITE" id="PS52016">
    <property type="entry name" value="TONB_DEPENDENT_REC_3"/>
    <property type="match status" value="1"/>
</dbReference>
<dbReference type="Pfam" id="PF07715">
    <property type="entry name" value="Plug"/>
    <property type="match status" value="1"/>
</dbReference>
<dbReference type="Pfam" id="PF00593">
    <property type="entry name" value="TonB_dep_Rec_b-barrel"/>
    <property type="match status" value="1"/>
</dbReference>
<dbReference type="GO" id="GO:0009279">
    <property type="term" value="C:cell outer membrane"/>
    <property type="evidence" value="ECO:0007669"/>
    <property type="project" value="UniProtKB-SubCell"/>
</dbReference>
<dbReference type="RefSeq" id="WP_119670773.1">
    <property type="nucleotide sequence ID" value="NZ_QXED01000009.1"/>
</dbReference>
<evidence type="ECO:0000256" key="3">
    <source>
        <dbReference type="ARBA" id="ARBA00022452"/>
    </source>
</evidence>
<dbReference type="GO" id="GO:0044718">
    <property type="term" value="P:siderophore transmembrane transport"/>
    <property type="evidence" value="ECO:0007669"/>
    <property type="project" value="TreeGrafter"/>
</dbReference>
<evidence type="ECO:0000256" key="4">
    <source>
        <dbReference type="ARBA" id="ARBA00022692"/>
    </source>
</evidence>
<evidence type="ECO:0000256" key="8">
    <source>
        <dbReference type="PROSITE-ProRule" id="PRU01360"/>
    </source>
</evidence>
<keyword evidence="2 8" id="KW-0813">Transport</keyword>
<dbReference type="OrthoDB" id="99480at2"/>
<dbReference type="InterPro" id="IPR039426">
    <property type="entry name" value="TonB-dep_rcpt-like"/>
</dbReference>
<dbReference type="InterPro" id="IPR037066">
    <property type="entry name" value="Plug_dom_sf"/>
</dbReference>
<accession>A0A418M0J8</accession>
<feature type="signal peptide" evidence="10">
    <location>
        <begin position="1"/>
        <end position="19"/>
    </location>
</feature>
<evidence type="ECO:0000256" key="10">
    <source>
        <dbReference type="SAM" id="SignalP"/>
    </source>
</evidence>
<dbReference type="InterPro" id="IPR013784">
    <property type="entry name" value="Carb-bd-like_fold"/>
</dbReference>
<name>A0A418M0J8_9BACT</name>
<dbReference type="Proteomes" id="UP000283523">
    <property type="component" value="Unassembled WGS sequence"/>
</dbReference>
<comment type="caution">
    <text evidence="13">The sequence shown here is derived from an EMBL/GenBank/DDBJ whole genome shotgun (WGS) entry which is preliminary data.</text>
</comment>
<evidence type="ECO:0000256" key="2">
    <source>
        <dbReference type="ARBA" id="ARBA00022448"/>
    </source>
</evidence>
<evidence type="ECO:0000256" key="6">
    <source>
        <dbReference type="ARBA" id="ARBA00023136"/>
    </source>
</evidence>
<dbReference type="Pfam" id="PF13715">
    <property type="entry name" value="CarbopepD_reg_2"/>
    <property type="match status" value="1"/>
</dbReference>
<evidence type="ECO:0000256" key="1">
    <source>
        <dbReference type="ARBA" id="ARBA00004571"/>
    </source>
</evidence>
<evidence type="ECO:0000256" key="7">
    <source>
        <dbReference type="ARBA" id="ARBA00023237"/>
    </source>
</evidence>
<dbReference type="Gene3D" id="2.60.40.1120">
    <property type="entry name" value="Carboxypeptidase-like, regulatory domain"/>
    <property type="match status" value="1"/>
</dbReference>
<dbReference type="CDD" id="cd01347">
    <property type="entry name" value="ligand_gated_channel"/>
    <property type="match status" value="1"/>
</dbReference>
<keyword evidence="14" id="KW-1185">Reference proteome</keyword>
<feature type="domain" description="TonB-dependent receptor plug" evidence="12">
    <location>
        <begin position="120"/>
        <end position="224"/>
    </location>
</feature>
<feature type="domain" description="TonB-dependent receptor-like beta-barrel" evidence="11">
    <location>
        <begin position="315"/>
        <end position="749"/>
    </location>
</feature>
<dbReference type="Gene3D" id="2.40.170.20">
    <property type="entry name" value="TonB-dependent receptor, beta-barrel domain"/>
    <property type="match status" value="1"/>
</dbReference>
<evidence type="ECO:0000313" key="14">
    <source>
        <dbReference type="Proteomes" id="UP000283523"/>
    </source>
</evidence>
<dbReference type="InterPro" id="IPR036942">
    <property type="entry name" value="Beta-barrel_TonB_sf"/>
</dbReference>
<evidence type="ECO:0000256" key="5">
    <source>
        <dbReference type="ARBA" id="ARBA00023077"/>
    </source>
</evidence>
<evidence type="ECO:0000259" key="12">
    <source>
        <dbReference type="Pfam" id="PF07715"/>
    </source>
</evidence>
<evidence type="ECO:0000313" key="13">
    <source>
        <dbReference type="EMBL" id="RIV19063.1"/>
    </source>
</evidence>